<evidence type="ECO:0000313" key="7">
    <source>
        <dbReference type="Proteomes" id="UP001165082"/>
    </source>
</evidence>
<dbReference type="Gene3D" id="1.25.40.20">
    <property type="entry name" value="Ankyrin repeat-containing domain"/>
    <property type="match status" value="2"/>
</dbReference>
<feature type="compositionally biased region" description="Low complexity" evidence="4">
    <location>
        <begin position="492"/>
        <end position="504"/>
    </location>
</feature>
<dbReference type="GO" id="GO:0016567">
    <property type="term" value="P:protein ubiquitination"/>
    <property type="evidence" value="ECO:0007669"/>
    <property type="project" value="InterPro"/>
</dbReference>
<dbReference type="EMBL" id="BRXZ01001534">
    <property type="protein sequence ID" value="GMH73553.1"/>
    <property type="molecule type" value="Genomic_DNA"/>
</dbReference>
<reference evidence="6" key="1">
    <citation type="submission" date="2022-07" db="EMBL/GenBank/DDBJ databases">
        <title>Genome analysis of Parmales, a sister group of diatoms, reveals the evolutionary specialization of diatoms from phago-mixotrophs to photoautotrophs.</title>
        <authorList>
            <person name="Ban H."/>
            <person name="Sato S."/>
            <person name="Yoshikawa S."/>
            <person name="Kazumasa Y."/>
            <person name="Nakamura Y."/>
            <person name="Ichinomiya M."/>
            <person name="Saitoh K."/>
            <person name="Sato N."/>
            <person name="Blanc-Mathieu R."/>
            <person name="Endo H."/>
            <person name="Kuwata A."/>
            <person name="Ogata H."/>
        </authorList>
    </citation>
    <scope>NUCLEOTIDE SEQUENCE</scope>
</reference>
<evidence type="ECO:0000313" key="6">
    <source>
        <dbReference type="EMBL" id="GMH73553.1"/>
    </source>
</evidence>
<accession>A0A9W7AR31</accession>
<proteinExistence type="predicted"/>
<dbReference type="AlphaFoldDB" id="A0A9W7AR31"/>
<evidence type="ECO:0000256" key="3">
    <source>
        <dbReference type="PROSITE-ProRule" id="PRU00023"/>
    </source>
</evidence>
<feature type="domain" description="U-box" evidence="5">
    <location>
        <begin position="412"/>
        <end position="481"/>
    </location>
</feature>
<dbReference type="InterPro" id="IPR002110">
    <property type="entry name" value="Ankyrin_rpt"/>
</dbReference>
<dbReference type="PANTHER" id="PTHR24171">
    <property type="entry name" value="ANKYRIN REPEAT DOMAIN-CONTAINING PROTEIN 39-RELATED"/>
    <property type="match status" value="1"/>
</dbReference>
<feature type="repeat" description="ANK" evidence="3">
    <location>
        <begin position="222"/>
        <end position="254"/>
    </location>
</feature>
<protein>
    <recommendedName>
        <fullName evidence="5">U-box domain-containing protein</fullName>
    </recommendedName>
</protein>
<evidence type="ECO:0000256" key="4">
    <source>
        <dbReference type="SAM" id="MobiDB-lite"/>
    </source>
</evidence>
<dbReference type="Pfam" id="PF12796">
    <property type="entry name" value="Ank_2"/>
    <property type="match status" value="2"/>
</dbReference>
<evidence type="ECO:0000256" key="1">
    <source>
        <dbReference type="ARBA" id="ARBA00022737"/>
    </source>
</evidence>
<comment type="caution">
    <text evidence="6">The sequence shown here is derived from an EMBL/GenBank/DDBJ whole genome shotgun (WGS) entry which is preliminary data.</text>
</comment>
<keyword evidence="7" id="KW-1185">Reference proteome</keyword>
<dbReference type="Pfam" id="PF04564">
    <property type="entry name" value="U-box"/>
    <property type="match status" value="1"/>
</dbReference>
<dbReference type="GO" id="GO:0004842">
    <property type="term" value="F:ubiquitin-protein transferase activity"/>
    <property type="evidence" value="ECO:0007669"/>
    <property type="project" value="InterPro"/>
</dbReference>
<feature type="region of interest" description="Disordered" evidence="4">
    <location>
        <begin position="303"/>
        <end position="412"/>
    </location>
</feature>
<dbReference type="OrthoDB" id="20872at2759"/>
<organism evidence="6 7">
    <name type="scientific">Triparma retinervis</name>
    <dbReference type="NCBI Taxonomy" id="2557542"/>
    <lineage>
        <taxon>Eukaryota</taxon>
        <taxon>Sar</taxon>
        <taxon>Stramenopiles</taxon>
        <taxon>Ochrophyta</taxon>
        <taxon>Bolidophyceae</taxon>
        <taxon>Parmales</taxon>
        <taxon>Triparmaceae</taxon>
        <taxon>Triparma</taxon>
    </lineage>
</organism>
<gene>
    <name evidence="6" type="ORF">TrRE_jg706</name>
</gene>
<dbReference type="SUPFAM" id="SSF57850">
    <property type="entry name" value="RING/U-box"/>
    <property type="match status" value="1"/>
</dbReference>
<dbReference type="SUPFAM" id="SSF48403">
    <property type="entry name" value="Ankyrin repeat"/>
    <property type="match status" value="1"/>
</dbReference>
<dbReference type="Gene3D" id="3.30.40.10">
    <property type="entry name" value="Zinc/RING finger domain, C3HC4 (zinc finger)"/>
    <property type="match status" value="1"/>
</dbReference>
<feature type="region of interest" description="Disordered" evidence="4">
    <location>
        <begin position="484"/>
        <end position="520"/>
    </location>
</feature>
<feature type="compositionally biased region" description="Acidic residues" evidence="4">
    <location>
        <begin position="307"/>
        <end position="346"/>
    </location>
</feature>
<dbReference type="Proteomes" id="UP001165082">
    <property type="component" value="Unassembled WGS sequence"/>
</dbReference>
<name>A0A9W7AR31_9STRA</name>
<keyword evidence="2 3" id="KW-0040">ANK repeat</keyword>
<dbReference type="PROSITE" id="PS50088">
    <property type="entry name" value="ANK_REPEAT"/>
    <property type="match status" value="3"/>
</dbReference>
<sequence>MLLSRTHPPPLTRFAFPACPLTLFAQERLLQPSPGLQTSPPYEGHFVLKVASDVIIIEDVTRPNDDGWTPLHACCHSFTTSSAALSIIDHYKDTNCLLDSKTRNGPGTYNGGWTALHMACAYGLESVAIALLDAGADPDVKNDHDMTALHECCYRGYKVIAQALLTKGVDVNHVPNEAKFKGQPFSRPHPTTPLGECARCGFSELILLLLNCGCDVNMINGKKWTALHEACYCNQFTTVKTLLAEGADATIRTDKNALPYHLAVTESIKRYLRDYGGNGAVPEEDDVPDGLFQGLGWGGGGWAFNFGDDEEEDEDDEDEDYQPGEDEENEDEDEDVGVFDDAEEAKEPEGELINKGGLLGDLPPLTPSPTKKEKSASSKKKKKKKKEKKRKKDKTTSSSSMPDYSDVPDSEVPEKYKCQIGKKLLIRPIVTPSSLHFESNLLVEWFKRQGSVCPISGVPLGKNECHADKELAKEIRDWVEGWRKSRREDESAAAGGAASVTAVGKRGNTNSDNGDDLYDF</sequence>
<keyword evidence="1" id="KW-0677">Repeat</keyword>
<evidence type="ECO:0000259" key="5">
    <source>
        <dbReference type="Pfam" id="PF04564"/>
    </source>
</evidence>
<evidence type="ECO:0000256" key="2">
    <source>
        <dbReference type="ARBA" id="ARBA00023043"/>
    </source>
</evidence>
<dbReference type="SMART" id="SM00248">
    <property type="entry name" value="ANK"/>
    <property type="match status" value="5"/>
</dbReference>
<dbReference type="PROSITE" id="PS50297">
    <property type="entry name" value="ANK_REP_REGION"/>
    <property type="match status" value="1"/>
</dbReference>
<dbReference type="InterPro" id="IPR013083">
    <property type="entry name" value="Znf_RING/FYVE/PHD"/>
</dbReference>
<dbReference type="InterPro" id="IPR003613">
    <property type="entry name" value="Ubox_domain"/>
</dbReference>
<dbReference type="InterPro" id="IPR036770">
    <property type="entry name" value="Ankyrin_rpt-contain_sf"/>
</dbReference>
<feature type="repeat" description="ANK" evidence="3">
    <location>
        <begin position="111"/>
        <end position="143"/>
    </location>
</feature>
<feature type="repeat" description="ANK" evidence="3">
    <location>
        <begin position="144"/>
        <end position="176"/>
    </location>
</feature>
<feature type="compositionally biased region" description="Basic residues" evidence="4">
    <location>
        <begin position="377"/>
        <end position="393"/>
    </location>
</feature>